<keyword evidence="11" id="KW-0282">Flagellum</keyword>
<keyword evidence="5 7" id="KW-0964">Secreted</keyword>
<dbReference type="Proteomes" id="UP000182108">
    <property type="component" value="Unassembled WGS sequence"/>
</dbReference>
<protein>
    <recommendedName>
        <fullName evidence="4 7">Flagellar hook-associated protein 1</fullName>
        <shortName evidence="7">HAP1</shortName>
    </recommendedName>
</protein>
<dbReference type="PRINTS" id="PR01005">
    <property type="entry name" value="FLGHOOKAP1"/>
</dbReference>
<feature type="domain" description="Flagellar basal body rod protein N-terminal" evidence="8">
    <location>
        <begin position="5"/>
        <end position="34"/>
    </location>
</feature>
<keyword evidence="12" id="KW-1185">Reference proteome</keyword>
<dbReference type="PANTHER" id="PTHR30033">
    <property type="entry name" value="FLAGELLAR HOOK-ASSOCIATED PROTEIN 1"/>
    <property type="match status" value="1"/>
</dbReference>
<evidence type="ECO:0000313" key="12">
    <source>
        <dbReference type="Proteomes" id="UP000182108"/>
    </source>
</evidence>
<sequence length="557" mass="58680">MADFLNIGLTGLMASQAKLNVASHNIANADTPGYSRQSAVQTTQPSQYMGYGYVGQGARVVDVERAYDQFLHKQLLQSQSQASYYQNYSDLVAPIDNLIADPDAGLSSAMSQFFDAVQEVANNPSNIAARQTMLSQSEVLVNRFQLLSGQLDEIDASVEQNIALAAQDITQYGQQIARLNQEISRALGVGNGASPNDLLDQRDQALAELAKRVNVQAVVDDKGMMTVFIGNGQALVQGTQSATIATRPDPAQPSRTQVTYQIGNGAALALPESQLSGGELGALLAFRREALEPVQDQLGFLATALAAKFNEVHASGYGLDGSTGKPYFSGIDLAQPVVSAGSQGSTVSVSFATNVDLSALRPDTYTISNDNGTLSVTRQSDGARFNDLTQPIDGLDFSGVTLQTGETAVIAPYRDAASSIGVAITDPRQIAAAQDDPTGVVALGSGPADNRNALMLAAIQTEKFLYDDGAGQATATLQTAYARTVSSLGAKASEVKNGASSSQALYEQIQAQRDSHAGVNLDEEAANLVRYQQAYLAASKVMQMAQKLFDSVLAIAG</sequence>
<organism evidence="11 12">
    <name type="scientific">Tepidiphilus thermophilus</name>
    <dbReference type="NCBI Taxonomy" id="876478"/>
    <lineage>
        <taxon>Bacteria</taxon>
        <taxon>Pseudomonadati</taxon>
        <taxon>Pseudomonadota</taxon>
        <taxon>Hydrogenophilia</taxon>
        <taxon>Hydrogenophilales</taxon>
        <taxon>Hydrogenophilaceae</taxon>
        <taxon>Tepidiphilus</taxon>
    </lineage>
</organism>
<dbReference type="OrthoDB" id="9802553at2"/>
<dbReference type="SUPFAM" id="SSF64518">
    <property type="entry name" value="Phase 1 flagellin"/>
    <property type="match status" value="1"/>
</dbReference>
<name>A0A0K6IXC4_9PROT</name>
<evidence type="ECO:0000313" key="11">
    <source>
        <dbReference type="EMBL" id="CUB07771.1"/>
    </source>
</evidence>
<evidence type="ECO:0000256" key="2">
    <source>
        <dbReference type="ARBA" id="ARBA00004613"/>
    </source>
</evidence>
<dbReference type="GO" id="GO:0005198">
    <property type="term" value="F:structural molecule activity"/>
    <property type="evidence" value="ECO:0007669"/>
    <property type="project" value="UniProtKB-UniRule"/>
</dbReference>
<dbReference type="RefSeq" id="WP_055424042.1">
    <property type="nucleotide sequence ID" value="NZ_CYHH01000011.1"/>
</dbReference>
<evidence type="ECO:0000259" key="8">
    <source>
        <dbReference type="Pfam" id="PF00460"/>
    </source>
</evidence>
<keyword evidence="11" id="KW-0969">Cilium</keyword>
<dbReference type="InterPro" id="IPR001444">
    <property type="entry name" value="Flag_bb_rod_N"/>
</dbReference>
<dbReference type="Pfam" id="PF22638">
    <property type="entry name" value="FlgK_D1"/>
    <property type="match status" value="1"/>
</dbReference>
<dbReference type="InterPro" id="IPR002371">
    <property type="entry name" value="FlgK"/>
</dbReference>
<evidence type="ECO:0000256" key="6">
    <source>
        <dbReference type="ARBA" id="ARBA00023143"/>
    </source>
</evidence>
<reference evidence="12" key="1">
    <citation type="submission" date="2015-08" db="EMBL/GenBank/DDBJ databases">
        <authorList>
            <person name="Babu N.S."/>
            <person name="Beckwith C.J."/>
            <person name="Beseler K.G."/>
            <person name="Brison A."/>
            <person name="Carone J.V."/>
            <person name="Caskin T.P."/>
            <person name="Diamond M."/>
            <person name="Durham M.E."/>
            <person name="Foxe J.M."/>
            <person name="Go M."/>
            <person name="Henderson B.A."/>
            <person name="Jones I.B."/>
            <person name="McGettigan J.A."/>
            <person name="Micheletti S.J."/>
            <person name="Nasrallah M.E."/>
            <person name="Ortiz D."/>
            <person name="Piller C.R."/>
            <person name="Privatt S.R."/>
            <person name="Schneider S.L."/>
            <person name="Sharp S."/>
            <person name="Smith T.C."/>
            <person name="Stanton J.D."/>
            <person name="Ullery H.E."/>
            <person name="Wilson R.J."/>
            <person name="Serrano M.G."/>
            <person name="Buck G."/>
            <person name="Lee V."/>
            <person name="Wang Y."/>
            <person name="Carvalho R."/>
            <person name="Voegtly L."/>
            <person name="Shi R."/>
            <person name="Duckworth R."/>
            <person name="Johnson A."/>
            <person name="Loviza R."/>
            <person name="Walstead R."/>
            <person name="Shah Z."/>
            <person name="Kiflezghi M."/>
            <person name="Wade K."/>
            <person name="Ball S.L."/>
            <person name="Bradley K.W."/>
            <person name="Asai D.J."/>
            <person name="Bowman C.A."/>
            <person name="Russell D.A."/>
            <person name="Pope W.H."/>
            <person name="Jacobs-Sera D."/>
            <person name="Hendrix R.W."/>
            <person name="Hatfull G.F."/>
        </authorList>
    </citation>
    <scope>NUCLEOTIDE SEQUENCE [LARGE SCALE GENOMIC DNA]</scope>
    <source>
        <strain evidence="12">JCM 19170</strain>
    </source>
</reference>
<keyword evidence="6 7" id="KW-0975">Bacterial flagellum</keyword>
<accession>A0A0K6IXC4</accession>
<dbReference type="PANTHER" id="PTHR30033:SF1">
    <property type="entry name" value="FLAGELLAR HOOK-ASSOCIATED PROTEIN 1"/>
    <property type="match status" value="1"/>
</dbReference>
<dbReference type="GO" id="GO:0009424">
    <property type="term" value="C:bacterial-type flagellum hook"/>
    <property type="evidence" value="ECO:0007669"/>
    <property type="project" value="UniProtKB-UniRule"/>
</dbReference>
<feature type="domain" description="Flagellar hook-associated protein FlgK helical" evidence="10">
    <location>
        <begin position="94"/>
        <end position="328"/>
    </location>
</feature>
<dbReference type="InterPro" id="IPR010930">
    <property type="entry name" value="Flg_bb/hook_C_dom"/>
</dbReference>
<dbReference type="AlphaFoldDB" id="A0A0K6IXC4"/>
<comment type="similarity">
    <text evidence="3 7">Belongs to the flagella basal body rod proteins family.</text>
</comment>
<evidence type="ECO:0000256" key="7">
    <source>
        <dbReference type="RuleBase" id="RU362065"/>
    </source>
</evidence>
<evidence type="ECO:0000256" key="4">
    <source>
        <dbReference type="ARBA" id="ARBA00016244"/>
    </source>
</evidence>
<dbReference type="EMBL" id="CYHH01000011">
    <property type="protein sequence ID" value="CUB07771.1"/>
    <property type="molecule type" value="Genomic_DNA"/>
</dbReference>
<evidence type="ECO:0000256" key="3">
    <source>
        <dbReference type="ARBA" id="ARBA00009677"/>
    </source>
</evidence>
<dbReference type="InterPro" id="IPR053927">
    <property type="entry name" value="FlgK_helical"/>
</dbReference>
<comment type="subcellular location">
    <subcellularLocation>
        <location evidence="1 7">Bacterial flagellum</location>
    </subcellularLocation>
    <subcellularLocation>
        <location evidence="2 7">Secreted</location>
    </subcellularLocation>
</comment>
<gene>
    <name evidence="7" type="primary">flgK</name>
    <name evidence="11" type="ORF">Ga0061068_11164</name>
</gene>
<keyword evidence="11" id="KW-0966">Cell projection</keyword>
<evidence type="ECO:0000259" key="10">
    <source>
        <dbReference type="Pfam" id="PF22638"/>
    </source>
</evidence>
<evidence type="ECO:0000256" key="1">
    <source>
        <dbReference type="ARBA" id="ARBA00004365"/>
    </source>
</evidence>
<dbReference type="Pfam" id="PF06429">
    <property type="entry name" value="Flg_bbr_C"/>
    <property type="match status" value="1"/>
</dbReference>
<dbReference type="Pfam" id="PF00460">
    <property type="entry name" value="Flg_bb_rod"/>
    <property type="match status" value="1"/>
</dbReference>
<dbReference type="GO" id="GO:0044780">
    <property type="term" value="P:bacterial-type flagellum assembly"/>
    <property type="evidence" value="ECO:0007669"/>
    <property type="project" value="InterPro"/>
</dbReference>
<dbReference type="GO" id="GO:0005576">
    <property type="term" value="C:extracellular region"/>
    <property type="evidence" value="ECO:0007669"/>
    <property type="project" value="UniProtKB-SubCell"/>
</dbReference>
<evidence type="ECO:0000259" key="9">
    <source>
        <dbReference type="Pfam" id="PF06429"/>
    </source>
</evidence>
<evidence type="ECO:0000256" key="5">
    <source>
        <dbReference type="ARBA" id="ARBA00022525"/>
    </source>
</evidence>
<feature type="domain" description="Flagellar basal-body/hook protein C-terminal" evidence="9">
    <location>
        <begin position="516"/>
        <end position="553"/>
    </location>
</feature>
<dbReference type="NCBIfam" id="TIGR02492">
    <property type="entry name" value="flgK_ends"/>
    <property type="match status" value="1"/>
</dbReference>
<proteinExistence type="inferred from homology"/>